<dbReference type="InterPro" id="IPR011944">
    <property type="entry name" value="Steroid_delta5-4_isomerase"/>
</dbReference>
<proteinExistence type="predicted"/>
<dbReference type="Pfam" id="PF14534">
    <property type="entry name" value="DUF4440"/>
    <property type="match status" value="1"/>
</dbReference>
<sequence>MTSSPVAEAAAPYDSAVREVFREVSRAWAAGDASAFTAWYALKASVVLPGSRLEGEEDIRTTMAGAFAGPLHGTRRVHDIERIRLLCSDVALVHTSSATLREGQREPAPEQREKVTWVLARHHGRWLIEAYHSSPADPA</sequence>
<evidence type="ECO:0000313" key="2">
    <source>
        <dbReference type="EMBL" id="CAG6391578.1"/>
    </source>
</evidence>
<dbReference type="InterPro" id="IPR027843">
    <property type="entry name" value="DUF4440"/>
</dbReference>
<accession>A0A9W4DKY8</accession>
<keyword evidence="3" id="KW-1185">Reference proteome</keyword>
<protein>
    <submittedName>
        <fullName evidence="2">SgcJ/EcaC family oxidoreductase</fullName>
    </submittedName>
</protein>
<dbReference type="Gene3D" id="3.10.450.50">
    <property type="match status" value="1"/>
</dbReference>
<dbReference type="NCBIfam" id="TIGR02246">
    <property type="entry name" value="SgcJ/EcaC family oxidoreductase"/>
    <property type="match status" value="1"/>
</dbReference>
<dbReference type="AlphaFoldDB" id="A0A9W4DKY8"/>
<evidence type="ECO:0000259" key="1">
    <source>
        <dbReference type="Pfam" id="PF14534"/>
    </source>
</evidence>
<dbReference type="EMBL" id="CAJSLV010000024">
    <property type="protein sequence ID" value="CAG6391578.1"/>
    <property type="molecule type" value="Genomic_DNA"/>
</dbReference>
<feature type="domain" description="DUF4440" evidence="1">
    <location>
        <begin position="17"/>
        <end position="128"/>
    </location>
</feature>
<dbReference type="InterPro" id="IPR032710">
    <property type="entry name" value="NTF2-like_dom_sf"/>
</dbReference>
<name>A0A9W4DKY8_9ACTN</name>
<dbReference type="Proteomes" id="UP001152519">
    <property type="component" value="Unassembled WGS sequence"/>
</dbReference>
<reference evidence="2" key="1">
    <citation type="submission" date="2021-05" db="EMBL/GenBank/DDBJ databases">
        <authorList>
            <person name="Arsene-Ploetze F."/>
        </authorList>
    </citation>
    <scope>NUCLEOTIDE SEQUENCE</scope>
    <source>
        <strain evidence="2">DSM 42138</strain>
    </source>
</reference>
<evidence type="ECO:0000313" key="3">
    <source>
        <dbReference type="Proteomes" id="UP001152519"/>
    </source>
</evidence>
<dbReference type="SUPFAM" id="SSF54427">
    <property type="entry name" value="NTF2-like"/>
    <property type="match status" value="1"/>
</dbReference>
<gene>
    <name evidence="2" type="ORF">SCOCK_120214</name>
</gene>
<dbReference type="RefSeq" id="WP_251485290.1">
    <property type="nucleotide sequence ID" value="NZ_CAJSLV010000024.1"/>
</dbReference>
<organism evidence="2 3">
    <name type="scientific">Actinacidiphila cocklensis</name>
    <dbReference type="NCBI Taxonomy" id="887465"/>
    <lineage>
        <taxon>Bacteria</taxon>
        <taxon>Bacillati</taxon>
        <taxon>Actinomycetota</taxon>
        <taxon>Actinomycetes</taxon>
        <taxon>Kitasatosporales</taxon>
        <taxon>Streptomycetaceae</taxon>
        <taxon>Actinacidiphila</taxon>
    </lineage>
</organism>
<comment type="caution">
    <text evidence="2">The sequence shown here is derived from an EMBL/GenBank/DDBJ whole genome shotgun (WGS) entry which is preliminary data.</text>
</comment>